<dbReference type="Pfam" id="PF18962">
    <property type="entry name" value="Por_Secre_tail"/>
    <property type="match status" value="1"/>
</dbReference>
<feature type="domain" description="Fibronectin type-III" evidence="3">
    <location>
        <begin position="241"/>
        <end position="336"/>
    </location>
</feature>
<dbReference type="RefSeq" id="WP_290295874.1">
    <property type="nucleotide sequence ID" value="NZ_JAUFQR010000001.1"/>
</dbReference>
<reference evidence="5" key="1">
    <citation type="journal article" date="2019" name="Int. J. Syst. Evol. Microbiol.">
        <title>The Global Catalogue of Microorganisms (GCM) 10K type strain sequencing project: providing services to taxonomists for standard genome sequencing and annotation.</title>
        <authorList>
            <consortium name="The Broad Institute Genomics Platform"/>
            <consortium name="The Broad Institute Genome Sequencing Center for Infectious Disease"/>
            <person name="Wu L."/>
            <person name="Ma J."/>
        </authorList>
    </citation>
    <scope>NUCLEOTIDE SEQUENCE [LARGE SCALE GENOMIC DNA]</scope>
    <source>
        <strain evidence="5">CECT 7798</strain>
    </source>
</reference>
<sequence length="595" mass="63438">MTISLFFRVLPAIALLSAASIKAQNFQPMPITSGFTQDVIANGIGSALTSTTSDVDGVSFAFVARDFKLTSTSSDLTYGIPTNGIINSAVASTPGLTYQLGDLSANNSLKLTTAGDNGTLAFTTPTAAFKLYMLLTSGSGTSVVNVTVNFTDSTTQTFSNISLSDWYGGNNAAIQGIGRINRDNNTLEPNSTNPRLYQAVMNIDAANQTKPIQSVTVTKSSGSGIPNIFAISVDAYTDCIAPTTNAATSLTSSSAQISWTVPASNQTTSYDIYYSTSSSVPASNVNPNHSNVAGTSYTLNNLSPSTMYYYWVRANCSTATSKSAWSLVKSFTTLCGSIVPSYTNDFSSFPGNCWTNALSGGTPDVGPSGTSTYWYQYNFLNGSSNAAARMNLYGANKSGWLKTVAFNLSGGGYKVKFNYAVTTYSGTASSAMDSDDVVHFLISNDNGSTWSILQTWDASNAPSNTSNEYIFDLANYTSGNTVFAFYGSTGSTNGGLDYNFYIDDFTVENAQLSTSEVDHKVKKASVHPNPFKDILYISDTRDIKSVTVTDTTGRTVKTVEGSVKELDLSRLNSGLYFVTLYFKDGSHSTVKTIKK</sequence>
<dbReference type="InterPro" id="IPR036116">
    <property type="entry name" value="FN3_sf"/>
</dbReference>
<dbReference type="Pfam" id="PF00041">
    <property type="entry name" value="fn3"/>
    <property type="match status" value="1"/>
</dbReference>
<dbReference type="NCBIfam" id="TIGR04183">
    <property type="entry name" value="Por_Secre_tail"/>
    <property type="match status" value="1"/>
</dbReference>
<dbReference type="InterPro" id="IPR013783">
    <property type="entry name" value="Ig-like_fold"/>
</dbReference>
<keyword evidence="1 2" id="KW-0732">Signal</keyword>
<dbReference type="Gene3D" id="2.60.40.10">
    <property type="entry name" value="Immunoglobulins"/>
    <property type="match status" value="1"/>
</dbReference>
<dbReference type="EMBL" id="JBHRYO010000002">
    <property type="protein sequence ID" value="MFC3755807.1"/>
    <property type="molecule type" value="Genomic_DNA"/>
</dbReference>
<evidence type="ECO:0000256" key="2">
    <source>
        <dbReference type="SAM" id="SignalP"/>
    </source>
</evidence>
<dbReference type="Proteomes" id="UP001595735">
    <property type="component" value="Unassembled WGS sequence"/>
</dbReference>
<evidence type="ECO:0000256" key="1">
    <source>
        <dbReference type="ARBA" id="ARBA00022729"/>
    </source>
</evidence>
<evidence type="ECO:0000313" key="5">
    <source>
        <dbReference type="Proteomes" id="UP001595735"/>
    </source>
</evidence>
<protein>
    <submittedName>
        <fullName evidence="4">T9SS type A sorting domain-containing protein</fullName>
    </submittedName>
</protein>
<evidence type="ECO:0000313" key="4">
    <source>
        <dbReference type="EMBL" id="MFC3755807.1"/>
    </source>
</evidence>
<dbReference type="PROSITE" id="PS50853">
    <property type="entry name" value="FN3"/>
    <property type="match status" value="1"/>
</dbReference>
<feature type="chain" id="PRO_5046477263" evidence="2">
    <location>
        <begin position="24"/>
        <end position="595"/>
    </location>
</feature>
<evidence type="ECO:0000259" key="3">
    <source>
        <dbReference type="PROSITE" id="PS50853"/>
    </source>
</evidence>
<dbReference type="CDD" id="cd00063">
    <property type="entry name" value="FN3"/>
    <property type="match status" value="1"/>
</dbReference>
<accession>A0ABV7XSL5</accession>
<comment type="caution">
    <text evidence="4">The sequence shown here is derived from an EMBL/GenBank/DDBJ whole genome shotgun (WGS) entry which is preliminary data.</text>
</comment>
<gene>
    <name evidence="4" type="ORF">ACFONJ_07505</name>
</gene>
<proteinExistence type="predicted"/>
<dbReference type="SMART" id="SM00060">
    <property type="entry name" value="FN3"/>
    <property type="match status" value="1"/>
</dbReference>
<dbReference type="InterPro" id="IPR003961">
    <property type="entry name" value="FN3_dom"/>
</dbReference>
<organism evidence="4 5">
    <name type="scientific">Chryseobacterium tructae</name>
    <dbReference type="NCBI Taxonomy" id="1037380"/>
    <lineage>
        <taxon>Bacteria</taxon>
        <taxon>Pseudomonadati</taxon>
        <taxon>Bacteroidota</taxon>
        <taxon>Flavobacteriia</taxon>
        <taxon>Flavobacteriales</taxon>
        <taxon>Weeksellaceae</taxon>
        <taxon>Chryseobacterium group</taxon>
        <taxon>Chryseobacterium</taxon>
    </lineage>
</organism>
<dbReference type="SUPFAM" id="SSF49265">
    <property type="entry name" value="Fibronectin type III"/>
    <property type="match status" value="1"/>
</dbReference>
<keyword evidence="5" id="KW-1185">Reference proteome</keyword>
<name>A0ABV7XSL5_9FLAO</name>
<dbReference type="Gene3D" id="2.60.120.260">
    <property type="entry name" value="Galactose-binding domain-like"/>
    <property type="match status" value="1"/>
</dbReference>
<dbReference type="InterPro" id="IPR026444">
    <property type="entry name" value="Secre_tail"/>
</dbReference>
<feature type="signal peptide" evidence="2">
    <location>
        <begin position="1"/>
        <end position="23"/>
    </location>
</feature>